<accession>A0A1Y1I4X2</accession>
<organism evidence="2 3">
    <name type="scientific">Klebsormidium nitens</name>
    <name type="common">Green alga</name>
    <name type="synonym">Ulothrix nitens</name>
    <dbReference type="NCBI Taxonomy" id="105231"/>
    <lineage>
        <taxon>Eukaryota</taxon>
        <taxon>Viridiplantae</taxon>
        <taxon>Streptophyta</taxon>
        <taxon>Klebsormidiophyceae</taxon>
        <taxon>Klebsormidiales</taxon>
        <taxon>Klebsormidiaceae</taxon>
        <taxon>Klebsormidium</taxon>
    </lineage>
</organism>
<protein>
    <submittedName>
        <fullName evidence="2">Uncharacterized protein</fullName>
    </submittedName>
</protein>
<feature type="region of interest" description="Disordered" evidence="1">
    <location>
        <begin position="1"/>
        <end position="25"/>
    </location>
</feature>
<feature type="region of interest" description="Disordered" evidence="1">
    <location>
        <begin position="242"/>
        <end position="270"/>
    </location>
</feature>
<sequence length="333" mass="36880">MAQPTPYSYFRPPVPVDPANGQKGPVLTPMFDTLGIPLAPVPTGRIQFEPPNYGPDVTVVPLAPALENPLLRLPPMGAQASYIASPPRGKRGEVVRPPEDREERQAYEEKKKFAISLIKRLPMDTRKLICVAEYFKHMEQGKLRKPEAFKAAGESAGTSAKSAMNWVEDFTARGDGTFSESKRGKHAKSPWLLQAPHLQARAQQWLKEQTAPERVPQKNGSLSRAFQEYCNNELLIDAEVPKPKKRKTDATEAVDEEAPPDASGARRISQKTARAWLHKLGYDSKHKAMAGDVDNELDVTVIAGRLPGVDDGRDPEDLPIVQPNQSLQEQLRS</sequence>
<dbReference type="AlphaFoldDB" id="A0A1Y1I4X2"/>
<dbReference type="Proteomes" id="UP000054558">
    <property type="component" value="Unassembled WGS sequence"/>
</dbReference>
<evidence type="ECO:0000313" key="3">
    <source>
        <dbReference type="Proteomes" id="UP000054558"/>
    </source>
</evidence>
<proteinExistence type="predicted"/>
<dbReference type="EMBL" id="DF237087">
    <property type="protein sequence ID" value="GAQ83168.1"/>
    <property type="molecule type" value="Genomic_DNA"/>
</dbReference>
<reference evidence="2 3" key="1">
    <citation type="journal article" date="2014" name="Nat. Commun.">
        <title>Klebsormidium flaccidum genome reveals primary factors for plant terrestrial adaptation.</title>
        <authorList>
            <person name="Hori K."/>
            <person name="Maruyama F."/>
            <person name="Fujisawa T."/>
            <person name="Togashi T."/>
            <person name="Yamamoto N."/>
            <person name="Seo M."/>
            <person name="Sato S."/>
            <person name="Yamada T."/>
            <person name="Mori H."/>
            <person name="Tajima N."/>
            <person name="Moriyama T."/>
            <person name="Ikeuchi M."/>
            <person name="Watanabe M."/>
            <person name="Wada H."/>
            <person name="Kobayashi K."/>
            <person name="Saito M."/>
            <person name="Masuda T."/>
            <person name="Sasaki-Sekimoto Y."/>
            <person name="Mashiguchi K."/>
            <person name="Awai K."/>
            <person name="Shimojima M."/>
            <person name="Masuda S."/>
            <person name="Iwai M."/>
            <person name="Nobusawa T."/>
            <person name="Narise T."/>
            <person name="Kondo S."/>
            <person name="Saito H."/>
            <person name="Sato R."/>
            <person name="Murakawa M."/>
            <person name="Ihara Y."/>
            <person name="Oshima-Yamada Y."/>
            <person name="Ohtaka K."/>
            <person name="Satoh M."/>
            <person name="Sonobe K."/>
            <person name="Ishii M."/>
            <person name="Ohtani R."/>
            <person name="Kanamori-Sato M."/>
            <person name="Honoki R."/>
            <person name="Miyazaki D."/>
            <person name="Mochizuki H."/>
            <person name="Umetsu J."/>
            <person name="Higashi K."/>
            <person name="Shibata D."/>
            <person name="Kamiya Y."/>
            <person name="Sato N."/>
            <person name="Nakamura Y."/>
            <person name="Tabata S."/>
            <person name="Ida S."/>
            <person name="Kurokawa K."/>
            <person name="Ohta H."/>
        </authorList>
    </citation>
    <scope>NUCLEOTIDE SEQUENCE [LARGE SCALE GENOMIC DNA]</scope>
    <source>
        <strain evidence="2 3">NIES-2285</strain>
    </source>
</reference>
<gene>
    <name evidence="2" type="ORF">KFL_001380100</name>
</gene>
<feature type="region of interest" description="Disordered" evidence="1">
    <location>
        <begin position="81"/>
        <end position="106"/>
    </location>
</feature>
<evidence type="ECO:0000256" key="1">
    <source>
        <dbReference type="SAM" id="MobiDB-lite"/>
    </source>
</evidence>
<feature type="compositionally biased region" description="Basic and acidic residues" evidence="1">
    <location>
        <begin position="90"/>
        <end position="106"/>
    </location>
</feature>
<name>A0A1Y1I4X2_KLENI</name>
<feature type="region of interest" description="Disordered" evidence="1">
    <location>
        <begin position="306"/>
        <end position="333"/>
    </location>
</feature>
<feature type="compositionally biased region" description="Polar residues" evidence="1">
    <location>
        <begin position="322"/>
        <end position="333"/>
    </location>
</feature>
<dbReference type="OrthoDB" id="1970534at2759"/>
<evidence type="ECO:0000313" key="2">
    <source>
        <dbReference type="EMBL" id="GAQ83168.1"/>
    </source>
</evidence>
<keyword evidence="3" id="KW-1185">Reference proteome</keyword>